<name>A0A2K8KSR8_9GAMM</name>
<proteinExistence type="predicted"/>
<evidence type="ECO:0000313" key="1">
    <source>
        <dbReference type="EMBL" id="ATX76344.1"/>
    </source>
</evidence>
<dbReference type="KEGG" id="rfo:REIFOR_01198"/>
<gene>
    <name evidence="1" type="ORF">REIFOR_01198</name>
</gene>
<sequence length="123" mass="14515">MTEAKIRRMHKPVYDDAMHPPLPARVRLAANAWERVWRVALIDPVNSSDKLPSLVDRFSSEIVTIRTQMRTHRLLYFAVITQDLDEQNDFELAMLLMAYIEKEIGTIERIEDRPAHRWPVKDF</sequence>
<reference evidence="1 2" key="1">
    <citation type="journal article" date="2017" name="Environ. Microbiol.">
        <title>Genomic and physiological analyses of 'Reinekea forsetii' reveal a versatile opportunistic lifestyle during spring algae blooms.</title>
        <authorList>
            <person name="Avci B."/>
            <person name="Hahnke R.L."/>
            <person name="Chafee M."/>
            <person name="Fischer T."/>
            <person name="Gruber-Vodicka H."/>
            <person name="Tegetmeyer H.E."/>
            <person name="Harder J."/>
            <person name="Fuchs B.M."/>
            <person name="Amann R.I."/>
            <person name="Teeling H."/>
        </authorList>
    </citation>
    <scope>NUCLEOTIDE SEQUENCE [LARGE SCALE GENOMIC DNA]</scope>
    <source>
        <strain evidence="1 2">Hel1_31_D35</strain>
    </source>
</reference>
<dbReference type="Proteomes" id="UP000229757">
    <property type="component" value="Chromosome"/>
</dbReference>
<evidence type="ECO:0000313" key="2">
    <source>
        <dbReference type="Proteomes" id="UP000229757"/>
    </source>
</evidence>
<dbReference type="AlphaFoldDB" id="A0A2K8KSR8"/>
<keyword evidence="2" id="KW-1185">Reference proteome</keyword>
<protein>
    <submittedName>
        <fullName evidence="1">Uncharacterized protein</fullName>
    </submittedName>
</protein>
<organism evidence="1 2">
    <name type="scientific">Reinekea forsetii</name>
    <dbReference type="NCBI Taxonomy" id="1336806"/>
    <lineage>
        <taxon>Bacteria</taxon>
        <taxon>Pseudomonadati</taxon>
        <taxon>Pseudomonadota</taxon>
        <taxon>Gammaproteobacteria</taxon>
        <taxon>Oceanospirillales</taxon>
        <taxon>Saccharospirillaceae</taxon>
        <taxon>Reinekea</taxon>
    </lineage>
</organism>
<dbReference type="EMBL" id="CP011797">
    <property type="protein sequence ID" value="ATX76344.1"/>
    <property type="molecule type" value="Genomic_DNA"/>
</dbReference>
<accession>A0A2K8KSR8</accession>